<proteinExistence type="inferred from homology"/>
<dbReference type="OMA" id="YGFWDIR"/>
<dbReference type="InterPro" id="IPR053279">
    <property type="entry name" value="EMC_subunit"/>
</dbReference>
<keyword evidence="3 7" id="KW-0812">Transmembrane</keyword>
<keyword evidence="5" id="KW-0472">Membrane</keyword>
<dbReference type="GO" id="GO:0072546">
    <property type="term" value="C:EMC complex"/>
    <property type="evidence" value="ECO:0007669"/>
    <property type="project" value="TreeGrafter"/>
</dbReference>
<name>A0A0B1PBJ0_UNCNE</name>
<sequence length="150" mass="16637">MTYTSKFLIGLGLLFLAHSCYSAHEYSMLHSVGVAPIIQISNQGAVASALPSLPADISVETIVAIIVTCLGLVLSTSSLEPIEWRVWASKIEREGEKRIFDHNFLVKKGYSGNPIKALESRPGFVDIRQQRREFLEWNKNAEGDSQDTSK</sequence>
<evidence type="ECO:0000256" key="3">
    <source>
        <dbReference type="ARBA" id="ARBA00022692"/>
    </source>
</evidence>
<dbReference type="InterPro" id="IPR018937">
    <property type="entry name" value="MMgT"/>
</dbReference>
<reference evidence="7 8" key="1">
    <citation type="journal article" date="2014" name="BMC Genomics">
        <title>Adaptive genomic structural variation in the grape powdery mildew pathogen, Erysiphe necator.</title>
        <authorList>
            <person name="Jones L."/>
            <person name="Riaz S."/>
            <person name="Morales-Cruz A."/>
            <person name="Amrine K.C."/>
            <person name="McGuire B."/>
            <person name="Gubler W.D."/>
            <person name="Walker M.A."/>
            <person name="Cantu D."/>
        </authorList>
    </citation>
    <scope>NUCLEOTIDE SEQUENCE [LARGE SCALE GENOMIC DNA]</scope>
    <source>
        <strain evidence="8">c</strain>
    </source>
</reference>
<dbReference type="SMR" id="A0A0B1PBJ0"/>
<dbReference type="HOGENOM" id="CLU_132206_0_0_1"/>
<keyword evidence="8" id="KW-1185">Reference proteome</keyword>
<dbReference type="STRING" id="52586.A0A0B1PBJ0"/>
<keyword evidence="4" id="KW-1133">Transmembrane helix</keyword>
<evidence type="ECO:0000313" key="7">
    <source>
        <dbReference type="EMBL" id="KHJ34034.1"/>
    </source>
</evidence>
<evidence type="ECO:0000256" key="2">
    <source>
        <dbReference type="ARBA" id="ARBA00006109"/>
    </source>
</evidence>
<protein>
    <submittedName>
        <fullName evidence="7">Putative transmembrane protein 32 protein</fullName>
    </submittedName>
</protein>
<dbReference type="AlphaFoldDB" id="A0A0B1PBJ0"/>
<feature type="chain" id="PRO_5002059509" evidence="6">
    <location>
        <begin position="23"/>
        <end position="150"/>
    </location>
</feature>
<dbReference type="EMBL" id="JNVN01001091">
    <property type="protein sequence ID" value="KHJ34034.1"/>
    <property type="molecule type" value="Genomic_DNA"/>
</dbReference>
<dbReference type="Pfam" id="PF10270">
    <property type="entry name" value="MMgT"/>
    <property type="match status" value="1"/>
</dbReference>
<dbReference type="GO" id="GO:0034975">
    <property type="term" value="P:protein folding in endoplasmic reticulum"/>
    <property type="evidence" value="ECO:0007669"/>
    <property type="project" value="TreeGrafter"/>
</dbReference>
<comment type="similarity">
    <text evidence="2">Belongs to the membrane magnesium transporter (TC 1.A.67) family.</text>
</comment>
<dbReference type="PANTHER" id="PTHR28144">
    <property type="entry name" value="ER MEMBRANE PROTEIN COMPLEX SUBUNIT 5"/>
    <property type="match status" value="1"/>
</dbReference>
<gene>
    <name evidence="7" type="ORF">EV44_g0181</name>
</gene>
<comment type="caution">
    <text evidence="7">The sequence shown here is derived from an EMBL/GenBank/DDBJ whole genome shotgun (WGS) entry which is preliminary data.</text>
</comment>
<evidence type="ECO:0000256" key="1">
    <source>
        <dbReference type="ARBA" id="ARBA00004127"/>
    </source>
</evidence>
<dbReference type="Proteomes" id="UP000030854">
    <property type="component" value="Unassembled WGS sequence"/>
</dbReference>
<dbReference type="PANTHER" id="PTHR28144:SF1">
    <property type="entry name" value="ER MEMBRANE PROTEIN COMPLEX SUBUNIT 5"/>
    <property type="match status" value="1"/>
</dbReference>
<evidence type="ECO:0000256" key="4">
    <source>
        <dbReference type="ARBA" id="ARBA00022989"/>
    </source>
</evidence>
<keyword evidence="6" id="KW-0732">Signal</keyword>
<evidence type="ECO:0000256" key="5">
    <source>
        <dbReference type="ARBA" id="ARBA00023136"/>
    </source>
</evidence>
<feature type="signal peptide" evidence="6">
    <location>
        <begin position="1"/>
        <end position="22"/>
    </location>
</feature>
<evidence type="ECO:0000313" key="8">
    <source>
        <dbReference type="Proteomes" id="UP000030854"/>
    </source>
</evidence>
<accession>A0A0B1PBJ0</accession>
<evidence type="ECO:0000256" key="6">
    <source>
        <dbReference type="SAM" id="SignalP"/>
    </source>
</evidence>
<comment type="subcellular location">
    <subcellularLocation>
        <location evidence="1">Endomembrane system</location>
        <topology evidence="1">Multi-pass membrane protein</topology>
    </subcellularLocation>
</comment>
<organism evidence="7 8">
    <name type="scientific">Uncinula necator</name>
    <name type="common">Grape powdery mildew</name>
    <dbReference type="NCBI Taxonomy" id="52586"/>
    <lineage>
        <taxon>Eukaryota</taxon>
        <taxon>Fungi</taxon>
        <taxon>Dikarya</taxon>
        <taxon>Ascomycota</taxon>
        <taxon>Pezizomycotina</taxon>
        <taxon>Leotiomycetes</taxon>
        <taxon>Erysiphales</taxon>
        <taxon>Erysiphaceae</taxon>
        <taxon>Erysiphe</taxon>
    </lineage>
</organism>